<comment type="catalytic activity">
    <reaction evidence="2">
        <text>2 GTP = 3',3'-c-di-GMP + 2 diphosphate</text>
        <dbReference type="Rhea" id="RHEA:24898"/>
        <dbReference type="ChEBI" id="CHEBI:33019"/>
        <dbReference type="ChEBI" id="CHEBI:37565"/>
        <dbReference type="ChEBI" id="CHEBI:58805"/>
        <dbReference type="EC" id="2.7.7.65"/>
    </reaction>
</comment>
<dbReference type="PROSITE" id="PS50887">
    <property type="entry name" value="GGDEF"/>
    <property type="match status" value="1"/>
</dbReference>
<dbReference type="CDD" id="cd01949">
    <property type="entry name" value="GGDEF"/>
    <property type="match status" value="1"/>
</dbReference>
<reference evidence="6 7" key="1">
    <citation type="submission" date="2016-10" db="EMBL/GenBank/DDBJ databases">
        <authorList>
            <person name="Varghese N."/>
            <person name="Submissions S."/>
        </authorList>
    </citation>
    <scope>NUCLEOTIDE SEQUENCE [LARGE SCALE GENOMIC DNA]</scope>
    <source>
        <strain evidence="6 7">DSM 16392</strain>
    </source>
</reference>
<evidence type="ECO:0000313" key="7">
    <source>
        <dbReference type="Proteomes" id="UP000199598"/>
    </source>
</evidence>
<name>A0A1I3YPA7_9HYPH</name>
<dbReference type="PANTHER" id="PTHR45138:SF9">
    <property type="entry name" value="DIGUANYLATE CYCLASE DGCM-RELATED"/>
    <property type="match status" value="1"/>
</dbReference>
<evidence type="ECO:0000313" key="6">
    <source>
        <dbReference type="EMBL" id="SFK33046.1"/>
    </source>
</evidence>
<evidence type="ECO:0000256" key="2">
    <source>
        <dbReference type="ARBA" id="ARBA00034247"/>
    </source>
</evidence>
<dbReference type="Proteomes" id="UP000199598">
    <property type="component" value="Unassembled WGS sequence"/>
</dbReference>
<dbReference type="InterPro" id="IPR001789">
    <property type="entry name" value="Sig_transdc_resp-reg_receiver"/>
</dbReference>
<feature type="modified residue" description="4-aspartylphosphate" evidence="3">
    <location>
        <position position="180"/>
    </location>
</feature>
<keyword evidence="7" id="KW-1185">Reference proteome</keyword>
<dbReference type="Gene3D" id="3.30.70.270">
    <property type="match status" value="1"/>
</dbReference>
<evidence type="ECO:0000259" key="4">
    <source>
        <dbReference type="PROSITE" id="PS50110"/>
    </source>
</evidence>
<dbReference type="NCBIfam" id="TIGR00254">
    <property type="entry name" value="GGDEF"/>
    <property type="match status" value="1"/>
</dbReference>
<gene>
    <name evidence="6" type="ORF">SAMN04488518_104115</name>
</gene>
<dbReference type="Pfam" id="PF00990">
    <property type="entry name" value="GGDEF"/>
    <property type="match status" value="1"/>
</dbReference>
<accession>A0A1I3YPA7</accession>
<dbReference type="PROSITE" id="PS50110">
    <property type="entry name" value="RESPONSE_REGULATORY"/>
    <property type="match status" value="2"/>
</dbReference>
<dbReference type="InterPro" id="IPR011006">
    <property type="entry name" value="CheY-like_superfamily"/>
</dbReference>
<dbReference type="SMART" id="SM00448">
    <property type="entry name" value="REC"/>
    <property type="match status" value="2"/>
</dbReference>
<dbReference type="SMART" id="SM00267">
    <property type="entry name" value="GGDEF"/>
    <property type="match status" value="1"/>
</dbReference>
<evidence type="ECO:0000256" key="1">
    <source>
        <dbReference type="ARBA" id="ARBA00012528"/>
    </source>
</evidence>
<feature type="domain" description="Response regulatory" evidence="4">
    <location>
        <begin position="7"/>
        <end position="122"/>
    </location>
</feature>
<dbReference type="Gene3D" id="3.40.50.2300">
    <property type="match status" value="2"/>
</dbReference>
<dbReference type="EC" id="2.7.7.65" evidence="1"/>
<dbReference type="RefSeq" id="WP_093518716.1">
    <property type="nucleotide sequence ID" value="NZ_FOSK01000004.1"/>
</dbReference>
<dbReference type="Pfam" id="PF00072">
    <property type="entry name" value="Response_reg"/>
    <property type="match status" value="1"/>
</dbReference>
<protein>
    <recommendedName>
        <fullName evidence="1">diguanylate cyclase</fullName>
        <ecNumber evidence="1">2.7.7.65</ecNumber>
    </recommendedName>
</protein>
<evidence type="ECO:0000259" key="5">
    <source>
        <dbReference type="PROSITE" id="PS50887"/>
    </source>
</evidence>
<dbReference type="InterPro" id="IPR029787">
    <property type="entry name" value="Nucleotide_cyclase"/>
</dbReference>
<dbReference type="EMBL" id="FOSK01000004">
    <property type="protein sequence ID" value="SFK33046.1"/>
    <property type="molecule type" value="Genomic_DNA"/>
</dbReference>
<proteinExistence type="predicted"/>
<dbReference type="SUPFAM" id="SSF52172">
    <property type="entry name" value="CheY-like"/>
    <property type="match status" value="2"/>
</dbReference>
<feature type="domain" description="Response regulatory" evidence="4">
    <location>
        <begin position="130"/>
        <end position="247"/>
    </location>
</feature>
<keyword evidence="3" id="KW-0597">Phosphoprotein</keyword>
<sequence>MPDQKKSILLVEDANFFARVTESEIERAGHYHVTTAKTYAQAKAILEEGKVKPFLALVDLTLPDAPDGEVVDLTINARLPTIVFSGRFDQGTRRSILKKGIVDYVLKDSPASLGYLGELVNRVDRNLSTKVLIVDDSSHALALLKKRLQLYCLQVITATSGEEALETLKQNPDIKLLIIDHLLPGATGFEVMTQIRRRHSFSTLAVIGISATDDPALTAKFLKSGANDFLNKACTPEELMLRVSQNLNQLDRISELTEMAHRDPMTGLFNRRHLYNVVDKLHKDQMLAGKEMRYAMIDIDRFKQINDKFGHETGDNLIISVAHRISDLLPPRSVAIRIGGDEFCVALPDIDEPTSKQFLSELRSSMPVTDPGNDEHTFAPTISVGLSAGSEKSLASALRVADRCLYRAKKSGRNRIVTSSATTLDAM</sequence>
<evidence type="ECO:0000256" key="3">
    <source>
        <dbReference type="PROSITE-ProRule" id="PRU00169"/>
    </source>
</evidence>
<dbReference type="PANTHER" id="PTHR45138">
    <property type="entry name" value="REGULATORY COMPONENTS OF SENSORY TRANSDUCTION SYSTEM"/>
    <property type="match status" value="1"/>
</dbReference>
<organism evidence="6 7">
    <name type="scientific">Pseudovibrio ascidiaceicola</name>
    <dbReference type="NCBI Taxonomy" id="285279"/>
    <lineage>
        <taxon>Bacteria</taxon>
        <taxon>Pseudomonadati</taxon>
        <taxon>Pseudomonadota</taxon>
        <taxon>Alphaproteobacteria</taxon>
        <taxon>Hyphomicrobiales</taxon>
        <taxon>Stappiaceae</taxon>
        <taxon>Pseudovibrio</taxon>
    </lineage>
</organism>
<feature type="domain" description="GGDEF" evidence="5">
    <location>
        <begin position="290"/>
        <end position="421"/>
    </location>
</feature>
<dbReference type="InterPro" id="IPR043128">
    <property type="entry name" value="Rev_trsase/Diguanyl_cyclase"/>
</dbReference>
<dbReference type="InterPro" id="IPR050469">
    <property type="entry name" value="Diguanylate_Cyclase"/>
</dbReference>
<dbReference type="SUPFAM" id="SSF55073">
    <property type="entry name" value="Nucleotide cyclase"/>
    <property type="match status" value="1"/>
</dbReference>
<dbReference type="InterPro" id="IPR000160">
    <property type="entry name" value="GGDEF_dom"/>
</dbReference>
<comment type="caution">
    <text evidence="6">The sequence shown here is derived from an EMBL/GenBank/DDBJ whole genome shotgun (WGS) entry which is preliminary data.</text>
</comment>
<feature type="modified residue" description="4-aspartylphosphate" evidence="3">
    <location>
        <position position="59"/>
    </location>
</feature>